<accession>A0A8S5RBR7</accession>
<reference evidence="1" key="1">
    <citation type="journal article" date="2021" name="Proc. Natl. Acad. Sci. U.S.A.">
        <title>A Catalog of Tens of Thousands of Viruses from Human Metagenomes Reveals Hidden Associations with Chronic Diseases.</title>
        <authorList>
            <person name="Tisza M.J."/>
            <person name="Buck C.B."/>
        </authorList>
    </citation>
    <scope>NUCLEOTIDE SEQUENCE</scope>
    <source>
        <strain evidence="1">Ct9pU4</strain>
    </source>
</reference>
<proteinExistence type="predicted"/>
<evidence type="ECO:0000313" key="1">
    <source>
        <dbReference type="EMBL" id="DAE28509.1"/>
    </source>
</evidence>
<dbReference type="EMBL" id="BK059087">
    <property type="protein sequence ID" value="DAE28509.1"/>
    <property type="molecule type" value="Genomic_DNA"/>
</dbReference>
<protein>
    <submittedName>
        <fullName evidence="1">Uncharacterized protein</fullName>
    </submittedName>
</protein>
<sequence length="140" mass="16014">MKKKRKIDMYDPQIYPRKLWVAVGPEELDEQFKFYLTDKSGVIENIDEEFEQEGIAMSTYSVCRKSDGLYGCLVYAPNLEVITDDAIPHEAVHVADYMYEELGVHAVESYSQGNENYAYLVGWAAGCISKTIIKEKQNDI</sequence>
<name>A0A8S5RBR7_9VIRU</name>
<organism evidence="1">
    <name type="scientific">virus sp. ct9pU4</name>
    <dbReference type="NCBI Taxonomy" id="2828248"/>
    <lineage>
        <taxon>Viruses</taxon>
    </lineage>
</organism>